<keyword evidence="5" id="KW-1185">Reference proteome</keyword>
<proteinExistence type="predicted"/>
<reference evidence="5" key="1">
    <citation type="journal article" date="2019" name="Int. J. Syst. Evol. Microbiol.">
        <title>The Global Catalogue of Microorganisms (GCM) 10K type strain sequencing project: providing services to taxonomists for standard genome sequencing and annotation.</title>
        <authorList>
            <consortium name="The Broad Institute Genomics Platform"/>
            <consortium name="The Broad Institute Genome Sequencing Center for Infectious Disease"/>
            <person name="Wu L."/>
            <person name="Ma J."/>
        </authorList>
    </citation>
    <scope>NUCLEOTIDE SEQUENCE [LARGE SCALE GENOMIC DNA]</scope>
    <source>
        <strain evidence="5">JCM 18287</strain>
    </source>
</reference>
<evidence type="ECO:0000259" key="3">
    <source>
        <dbReference type="Pfam" id="PF19904"/>
    </source>
</evidence>
<dbReference type="Proteomes" id="UP001501692">
    <property type="component" value="Unassembled WGS sequence"/>
</dbReference>
<accession>A0ABP9H036</accession>
<organism evidence="4 5">
    <name type="scientific">Algibacter aquimarinus</name>
    <dbReference type="NCBI Taxonomy" id="1136748"/>
    <lineage>
        <taxon>Bacteria</taxon>
        <taxon>Pseudomonadati</taxon>
        <taxon>Bacteroidota</taxon>
        <taxon>Flavobacteriia</taxon>
        <taxon>Flavobacteriales</taxon>
        <taxon>Flavobacteriaceae</taxon>
        <taxon>Algibacter</taxon>
    </lineage>
</organism>
<keyword evidence="2" id="KW-1133">Transmembrane helix</keyword>
<evidence type="ECO:0000256" key="2">
    <source>
        <dbReference type="SAM" id="Phobius"/>
    </source>
</evidence>
<gene>
    <name evidence="4" type="ORF">GCM10023315_02400</name>
</gene>
<evidence type="ECO:0000313" key="4">
    <source>
        <dbReference type="EMBL" id="GAA4958432.1"/>
    </source>
</evidence>
<dbReference type="SUPFAM" id="SSF48452">
    <property type="entry name" value="TPR-like"/>
    <property type="match status" value="1"/>
</dbReference>
<dbReference type="EMBL" id="BAABJK010000002">
    <property type="protein sequence ID" value="GAA4958432.1"/>
    <property type="molecule type" value="Genomic_DNA"/>
</dbReference>
<feature type="coiled-coil region" evidence="1">
    <location>
        <begin position="351"/>
        <end position="385"/>
    </location>
</feature>
<dbReference type="InterPro" id="IPR011990">
    <property type="entry name" value="TPR-like_helical_dom_sf"/>
</dbReference>
<keyword evidence="1" id="KW-0175">Coiled coil</keyword>
<dbReference type="InterPro" id="IPR045957">
    <property type="entry name" value="DUF6377"/>
</dbReference>
<sequence>MKTLLTACILTFSFSLSGFSYNNLDSLLVELERTMSKRAVFDNAKKLRIENLEKLLKESDSTSLQNNYFLVSEIIKEYEKYSFDKALIFIEKGLNIANTLNDDNLKKESQLKLAKLLVTSGRYKEAIDVLHEIERHLLPKKLLDLYYYNYKEAYSGLSFYTTVSNSKQSYSKLYKVYQDSLQQQLAPNSNESLALIEKEFRDNREIEKALEINSKRLSKVALGTPNYSLITFERSLLYGLNSNTNEQKKFLILSAISDIKASVKDNASLTELAMILFDEGNIESAHDFIDFSVEDAEMYNSRLRFVNISNKFSVISKAYEEKNLEQQNELKKLLVFISILVLFLVLTIIYIYQQIKKLSAARKELKKANDQLLSLNEKLSFTNSDLNRLYSELSDIDRIKEQYIGTFLNLYSDYINKLDTYRKMVRKYIVSNKTKALLELTKSKQLIDNELNLFYENFDKSFLHIYPNFVNEVNNLLKEDQQIILKEEESLNTELRILALIRLGITNSAKISKILRYSVNTIYNYRVRVKNNAKQRNTFEDEVKKIT</sequence>
<dbReference type="Pfam" id="PF19904">
    <property type="entry name" value="DUF6377"/>
    <property type="match status" value="1"/>
</dbReference>
<comment type="caution">
    <text evidence="4">The sequence shown here is derived from an EMBL/GenBank/DDBJ whole genome shotgun (WGS) entry which is preliminary data.</text>
</comment>
<evidence type="ECO:0000256" key="1">
    <source>
        <dbReference type="SAM" id="Coils"/>
    </source>
</evidence>
<feature type="domain" description="DUF6377" evidence="3">
    <location>
        <begin position="258"/>
        <end position="512"/>
    </location>
</feature>
<keyword evidence="2" id="KW-0812">Transmembrane</keyword>
<dbReference type="RefSeq" id="WP_345163555.1">
    <property type="nucleotide sequence ID" value="NZ_BAABJK010000002.1"/>
</dbReference>
<protein>
    <submittedName>
        <fullName evidence="4">DUF6377 domain-containing protein</fullName>
    </submittedName>
</protein>
<evidence type="ECO:0000313" key="5">
    <source>
        <dbReference type="Proteomes" id="UP001501692"/>
    </source>
</evidence>
<keyword evidence="2" id="KW-0472">Membrane</keyword>
<feature type="transmembrane region" description="Helical" evidence="2">
    <location>
        <begin position="333"/>
        <end position="352"/>
    </location>
</feature>
<name>A0ABP9H036_9FLAO</name>